<dbReference type="Pfam" id="PF13906">
    <property type="entry name" value="AA_permease_C"/>
    <property type="match status" value="1"/>
</dbReference>
<evidence type="ECO:0000256" key="1">
    <source>
        <dbReference type="SAM" id="Phobius"/>
    </source>
</evidence>
<evidence type="ECO:0000259" key="2">
    <source>
        <dbReference type="Pfam" id="PF13906"/>
    </source>
</evidence>
<sequence length="173" mass="19537">MFLFLFFLVNLCAIKIRLNMSDELQYGYLTPLFPIVPMLAISVQVVLAAELRHMSLIALIVAPAWILAGLFIYRFFSRSRALPAESEIRVLEEVEAPEGDEYRIMVPVANPETALSLAWNTNKIGRSRPSQMAQRFTRKKRKRNIILALEATSIVGRTVATTSTMNPVARRAN</sequence>
<organism evidence="3">
    <name type="scientific">marine sediment metagenome</name>
    <dbReference type="NCBI Taxonomy" id="412755"/>
    <lineage>
        <taxon>unclassified sequences</taxon>
        <taxon>metagenomes</taxon>
        <taxon>ecological metagenomes</taxon>
    </lineage>
</organism>
<protein>
    <recommendedName>
        <fullName evidence="2">Cationic amino acid transporter C-terminal domain-containing protein</fullName>
    </recommendedName>
</protein>
<gene>
    <name evidence="3" type="ORF">S12H4_58279</name>
</gene>
<dbReference type="EMBL" id="BARW01037825">
    <property type="protein sequence ID" value="GAJ18392.1"/>
    <property type="molecule type" value="Genomic_DNA"/>
</dbReference>
<feature type="domain" description="Cationic amino acid transporter C-terminal" evidence="2">
    <location>
        <begin position="28"/>
        <end position="79"/>
    </location>
</feature>
<dbReference type="AlphaFoldDB" id="X1VIC8"/>
<feature type="transmembrane region" description="Helical" evidence="1">
    <location>
        <begin position="29"/>
        <end position="49"/>
    </location>
</feature>
<accession>X1VIC8</accession>
<reference evidence="3" key="1">
    <citation type="journal article" date="2014" name="Front. Microbiol.">
        <title>High frequency of phylogenetically diverse reductive dehalogenase-homologous genes in deep subseafloor sedimentary metagenomes.</title>
        <authorList>
            <person name="Kawai M."/>
            <person name="Futagami T."/>
            <person name="Toyoda A."/>
            <person name="Takaki Y."/>
            <person name="Nishi S."/>
            <person name="Hori S."/>
            <person name="Arai W."/>
            <person name="Tsubouchi T."/>
            <person name="Morono Y."/>
            <person name="Uchiyama I."/>
            <person name="Ito T."/>
            <person name="Fujiyama A."/>
            <person name="Inagaki F."/>
            <person name="Takami H."/>
        </authorList>
    </citation>
    <scope>NUCLEOTIDE SEQUENCE</scope>
    <source>
        <strain evidence="3">Expedition CK06-06</strain>
    </source>
</reference>
<feature type="non-terminal residue" evidence="3">
    <location>
        <position position="173"/>
    </location>
</feature>
<name>X1VIC8_9ZZZZ</name>
<feature type="transmembrane region" description="Helical" evidence="1">
    <location>
        <begin position="56"/>
        <end position="76"/>
    </location>
</feature>
<comment type="caution">
    <text evidence="3">The sequence shown here is derived from an EMBL/GenBank/DDBJ whole genome shotgun (WGS) entry which is preliminary data.</text>
</comment>
<keyword evidence="1" id="KW-0812">Transmembrane</keyword>
<proteinExistence type="predicted"/>
<keyword evidence="1" id="KW-1133">Transmembrane helix</keyword>
<keyword evidence="1" id="KW-0472">Membrane</keyword>
<dbReference type="InterPro" id="IPR029485">
    <property type="entry name" value="CAT_C"/>
</dbReference>
<evidence type="ECO:0000313" key="3">
    <source>
        <dbReference type="EMBL" id="GAJ18392.1"/>
    </source>
</evidence>